<dbReference type="Gene3D" id="1.25.40.20">
    <property type="entry name" value="Ankyrin repeat-containing domain"/>
    <property type="match status" value="1"/>
</dbReference>
<dbReference type="Pfam" id="PF12796">
    <property type="entry name" value="Ank_2"/>
    <property type="match status" value="2"/>
</dbReference>
<dbReference type="EMBL" id="FAXN01000069">
    <property type="protein sequence ID" value="CUV66237.1"/>
    <property type="molecule type" value="Genomic_DNA"/>
</dbReference>
<dbReference type="SMART" id="SM00248">
    <property type="entry name" value="ANK"/>
    <property type="match status" value="3"/>
</dbReference>
<proteinExistence type="predicted"/>
<organism evidence="4">
    <name type="scientific">Sulfurovum sp. enrichment culture clone C5</name>
    <dbReference type="NCBI Taxonomy" id="497650"/>
    <lineage>
        <taxon>Bacteria</taxon>
        <taxon>Pseudomonadati</taxon>
        <taxon>Campylobacterota</taxon>
        <taxon>Epsilonproteobacteria</taxon>
        <taxon>Campylobacterales</taxon>
        <taxon>Sulfurovaceae</taxon>
        <taxon>Sulfurovum</taxon>
        <taxon>environmental samples</taxon>
    </lineage>
</organism>
<dbReference type="PROSITE" id="PS50297">
    <property type="entry name" value="ANK_REP_REGION"/>
    <property type="match status" value="1"/>
</dbReference>
<reference evidence="4" key="1">
    <citation type="submission" date="2015-11" db="EMBL/GenBank/DDBJ databases">
        <authorList>
            <person name="Zhang Y."/>
            <person name="Guo Z."/>
        </authorList>
    </citation>
    <scope>NUCLEOTIDE SEQUENCE</scope>
    <source>
        <strain evidence="4">BN30871</strain>
    </source>
</reference>
<dbReference type="InterPro" id="IPR051165">
    <property type="entry name" value="Multifunctional_ANK_Repeat"/>
</dbReference>
<sequence length="170" mass="18858">MNNLSSAIDRDSIVEIKKLIDNGEDLKQTLIVGEEYDLDSPDEVSVLNYAVRKNASLELVAFLVEHGADMFAIDRDGVGILDIAIKFKRYDIVQFCIDKGIDVNSTKRKSGILPIILASCFNDVEMIKLLIKNGAKIDGLDKNGMCASDYALKMGQKDVANFLEELINQQ</sequence>
<dbReference type="PANTHER" id="PTHR24123">
    <property type="entry name" value="ANKYRIN REPEAT-CONTAINING"/>
    <property type="match status" value="1"/>
</dbReference>
<keyword evidence="2 3" id="KW-0040">ANK repeat</keyword>
<dbReference type="SUPFAM" id="SSF48403">
    <property type="entry name" value="Ankyrin repeat"/>
    <property type="match status" value="1"/>
</dbReference>
<evidence type="ECO:0000256" key="1">
    <source>
        <dbReference type="ARBA" id="ARBA00022737"/>
    </source>
</evidence>
<evidence type="ECO:0000256" key="2">
    <source>
        <dbReference type="ARBA" id="ARBA00023043"/>
    </source>
</evidence>
<feature type="repeat" description="ANK" evidence="3">
    <location>
        <begin position="110"/>
        <end position="142"/>
    </location>
</feature>
<dbReference type="InterPro" id="IPR002110">
    <property type="entry name" value="Ankyrin_rpt"/>
</dbReference>
<dbReference type="PANTHER" id="PTHR24123:SF33">
    <property type="entry name" value="PROTEIN HOS4"/>
    <property type="match status" value="1"/>
</dbReference>
<protein>
    <submittedName>
        <fullName evidence="4">Putative Ankyrin (Modular protein)</fullName>
    </submittedName>
</protein>
<dbReference type="InterPro" id="IPR036770">
    <property type="entry name" value="Ankyrin_rpt-contain_sf"/>
</dbReference>
<dbReference type="AlphaFoldDB" id="A0A0S4XPS9"/>
<accession>A0A0S4XPS9</accession>
<keyword evidence="1" id="KW-0677">Repeat</keyword>
<evidence type="ECO:0000313" key="4">
    <source>
        <dbReference type="EMBL" id="CUV66237.1"/>
    </source>
</evidence>
<gene>
    <name evidence="4" type="ORF">BN3087_660067</name>
</gene>
<evidence type="ECO:0000256" key="3">
    <source>
        <dbReference type="PROSITE-ProRule" id="PRU00023"/>
    </source>
</evidence>
<dbReference type="PROSITE" id="PS50088">
    <property type="entry name" value="ANK_REPEAT"/>
    <property type="match status" value="1"/>
</dbReference>
<name>A0A0S4XPS9_9BACT</name>